<gene>
    <name evidence="2" type="ORF">AW08_03092</name>
</gene>
<dbReference type="STRING" id="1454001.AW08_03092"/>
<keyword evidence="3" id="KW-1185">Reference proteome</keyword>
<organism evidence="2 3">
    <name type="scientific">Candidatus Accumulibacter adjunctus</name>
    <dbReference type="NCBI Taxonomy" id="1454001"/>
    <lineage>
        <taxon>Bacteria</taxon>
        <taxon>Pseudomonadati</taxon>
        <taxon>Pseudomonadota</taxon>
        <taxon>Betaproteobacteria</taxon>
        <taxon>Candidatus Accumulibacter</taxon>
    </lineage>
</organism>
<dbReference type="PROSITE" id="PS51257">
    <property type="entry name" value="PROKAR_LIPOPROTEIN"/>
    <property type="match status" value="1"/>
</dbReference>
<proteinExistence type="predicted"/>
<evidence type="ECO:0000313" key="3">
    <source>
        <dbReference type="Proteomes" id="UP000020218"/>
    </source>
</evidence>
<accession>A0A011NLR4</accession>
<keyword evidence="1" id="KW-0732">Signal</keyword>
<comment type="caution">
    <text evidence="2">The sequence shown here is derived from an EMBL/GenBank/DDBJ whole genome shotgun (WGS) entry which is preliminary data.</text>
</comment>
<sequence>MIPSRAAASALCAAVLAIACAPSSEACIRLPGNGRYCLLAGSWPEYVTEQASTVTLKDKTLRMISRISSGHSGVHFAGLSPLGQTLFQVSWKDSVLHVEPPTVFENRLDPALIPALLQIATWPAELVREGLSGGVELLEQPGRRIIRGNNGDILIVSWEGNELPYQRLGFEAPTLNLAIDSRLLEALQ</sequence>
<dbReference type="EMBL" id="JFAX01000021">
    <property type="protein sequence ID" value="EXI65572.1"/>
    <property type="molecule type" value="Genomic_DNA"/>
</dbReference>
<evidence type="ECO:0000256" key="1">
    <source>
        <dbReference type="SAM" id="SignalP"/>
    </source>
</evidence>
<dbReference type="InterPro" id="IPR021675">
    <property type="entry name" value="DUF3261"/>
</dbReference>
<name>A0A011NLR4_9PROT</name>
<feature type="chain" id="PRO_5001462442" description="DUF3261 domain-containing protein" evidence="1">
    <location>
        <begin position="27"/>
        <end position="188"/>
    </location>
</feature>
<dbReference type="Proteomes" id="UP000020218">
    <property type="component" value="Unassembled WGS sequence"/>
</dbReference>
<evidence type="ECO:0000313" key="2">
    <source>
        <dbReference type="EMBL" id="EXI65572.1"/>
    </source>
</evidence>
<dbReference type="Pfam" id="PF11659">
    <property type="entry name" value="DUF3261"/>
    <property type="match status" value="1"/>
</dbReference>
<reference evidence="2" key="1">
    <citation type="submission" date="2014-02" db="EMBL/GenBank/DDBJ databases">
        <title>Expanding our view of genomic diversity in Candidatus Accumulibacter clades.</title>
        <authorList>
            <person name="Skennerton C.T."/>
            <person name="Barr J.J."/>
            <person name="Slater F.R."/>
            <person name="Bond P.L."/>
            <person name="Tyson G.W."/>
        </authorList>
    </citation>
    <scope>NUCLEOTIDE SEQUENCE [LARGE SCALE GENOMIC DNA]</scope>
</reference>
<evidence type="ECO:0008006" key="4">
    <source>
        <dbReference type="Google" id="ProtNLM"/>
    </source>
</evidence>
<feature type="signal peptide" evidence="1">
    <location>
        <begin position="1"/>
        <end position="26"/>
    </location>
</feature>
<dbReference type="AlphaFoldDB" id="A0A011NLR4"/>
<protein>
    <recommendedName>
        <fullName evidence="4">DUF3261 domain-containing protein</fullName>
    </recommendedName>
</protein>
<dbReference type="PATRIC" id="fig|1454001.3.peg.3137"/>